<dbReference type="GO" id="GO:0000155">
    <property type="term" value="F:phosphorelay sensor kinase activity"/>
    <property type="evidence" value="ECO:0007669"/>
    <property type="project" value="InterPro"/>
</dbReference>
<dbReference type="SMART" id="SM00387">
    <property type="entry name" value="HATPase_c"/>
    <property type="match status" value="1"/>
</dbReference>
<evidence type="ECO:0000256" key="2">
    <source>
        <dbReference type="ARBA" id="ARBA00012438"/>
    </source>
</evidence>
<dbReference type="Pfam" id="PF00512">
    <property type="entry name" value="HisKA"/>
    <property type="match status" value="1"/>
</dbReference>
<evidence type="ECO:0000256" key="11">
    <source>
        <dbReference type="PROSITE-ProRule" id="PRU00169"/>
    </source>
</evidence>
<evidence type="ECO:0000256" key="7">
    <source>
        <dbReference type="ARBA" id="ARBA00022840"/>
    </source>
</evidence>
<evidence type="ECO:0000259" key="13">
    <source>
        <dbReference type="PROSITE" id="PS50110"/>
    </source>
</evidence>
<dbReference type="Gene3D" id="1.10.287.130">
    <property type="match status" value="1"/>
</dbReference>
<dbReference type="Proteomes" id="UP001300672">
    <property type="component" value="Chromosome"/>
</dbReference>
<evidence type="ECO:0000256" key="4">
    <source>
        <dbReference type="ARBA" id="ARBA00022679"/>
    </source>
</evidence>
<dbReference type="InterPro" id="IPR036890">
    <property type="entry name" value="HATPase_C_sf"/>
</dbReference>
<dbReference type="Pfam" id="PF00072">
    <property type="entry name" value="Response_reg"/>
    <property type="match status" value="1"/>
</dbReference>
<dbReference type="PROSITE" id="PS50109">
    <property type="entry name" value="HIS_KIN"/>
    <property type="match status" value="1"/>
</dbReference>
<evidence type="ECO:0000256" key="3">
    <source>
        <dbReference type="ARBA" id="ARBA00022553"/>
    </source>
</evidence>
<evidence type="ECO:0000256" key="6">
    <source>
        <dbReference type="ARBA" id="ARBA00022777"/>
    </source>
</evidence>
<dbReference type="InterPro" id="IPR005467">
    <property type="entry name" value="His_kinase_dom"/>
</dbReference>
<keyword evidence="5" id="KW-0547">Nucleotide-binding</keyword>
<dbReference type="SMART" id="SM00448">
    <property type="entry name" value="REC"/>
    <property type="match status" value="1"/>
</dbReference>
<evidence type="ECO:0000313" key="14">
    <source>
        <dbReference type="EMBL" id="WGZ91157.1"/>
    </source>
</evidence>
<dbReference type="Gene3D" id="3.40.50.2300">
    <property type="match status" value="1"/>
</dbReference>
<dbReference type="SMART" id="SM00388">
    <property type="entry name" value="HisKA"/>
    <property type="match status" value="1"/>
</dbReference>
<evidence type="ECO:0000256" key="1">
    <source>
        <dbReference type="ARBA" id="ARBA00000085"/>
    </source>
</evidence>
<feature type="modified residue" description="4-aspartylphosphate" evidence="11">
    <location>
        <position position="476"/>
    </location>
</feature>
<dbReference type="FunFam" id="3.30.565.10:FF:000010">
    <property type="entry name" value="Sensor histidine kinase RcsC"/>
    <property type="match status" value="1"/>
</dbReference>
<keyword evidence="6" id="KW-0418">Kinase</keyword>
<protein>
    <recommendedName>
        <fullName evidence="10">Sensory/regulatory protein RpfC</fullName>
        <ecNumber evidence="2">2.7.13.3</ecNumber>
    </recommendedName>
</protein>
<evidence type="ECO:0000256" key="5">
    <source>
        <dbReference type="ARBA" id="ARBA00022741"/>
    </source>
</evidence>
<dbReference type="SUPFAM" id="SSF47384">
    <property type="entry name" value="Homodimeric domain of signal transducing histidine kinase"/>
    <property type="match status" value="1"/>
</dbReference>
<evidence type="ECO:0000256" key="9">
    <source>
        <dbReference type="ARBA" id="ARBA00064003"/>
    </source>
</evidence>
<dbReference type="InterPro" id="IPR003594">
    <property type="entry name" value="HATPase_dom"/>
</dbReference>
<comment type="subunit">
    <text evidence="9">At low DSF concentrations, interacts with RpfF.</text>
</comment>
<reference evidence="14" key="1">
    <citation type="journal article" date="2023" name="Int. J. Mol. Sci.">
        <title>Metagenomics Revealed a New Genus 'Candidatus Thiocaldithrix dubininis' gen. nov., sp. nov. and a New Species 'Candidatus Thiothrix putei' sp. nov. in the Family Thiotrichaceae, Some Members of Which Have Traits of Both Na+- and H+-Motive Energetics.</title>
        <authorList>
            <person name="Ravin N.V."/>
            <person name="Muntyan M.S."/>
            <person name="Smolyakov D.D."/>
            <person name="Rudenko T.S."/>
            <person name="Beletsky A.V."/>
            <person name="Mardanov A.V."/>
            <person name="Grabovich M.Y."/>
        </authorList>
    </citation>
    <scope>NUCLEOTIDE SEQUENCE</scope>
    <source>
        <strain evidence="14">GKL-01</strain>
    </source>
</reference>
<evidence type="ECO:0000256" key="8">
    <source>
        <dbReference type="ARBA" id="ARBA00023012"/>
    </source>
</evidence>
<dbReference type="CDD" id="cd17546">
    <property type="entry name" value="REC_hyHK_CKI1_RcsC-like"/>
    <property type="match status" value="1"/>
</dbReference>
<dbReference type="CDD" id="cd16922">
    <property type="entry name" value="HATPase_EvgS-ArcB-TorS-like"/>
    <property type="match status" value="1"/>
</dbReference>
<feature type="domain" description="Histidine kinase" evidence="12">
    <location>
        <begin position="180"/>
        <end position="404"/>
    </location>
</feature>
<dbReference type="EMBL" id="CP124755">
    <property type="protein sequence ID" value="WGZ91157.1"/>
    <property type="molecule type" value="Genomic_DNA"/>
</dbReference>
<keyword evidence="4" id="KW-0808">Transferase</keyword>
<dbReference type="SUPFAM" id="SSF52172">
    <property type="entry name" value="CheY-like"/>
    <property type="match status" value="1"/>
</dbReference>
<evidence type="ECO:0000259" key="12">
    <source>
        <dbReference type="PROSITE" id="PS50109"/>
    </source>
</evidence>
<dbReference type="InterPro" id="IPR004358">
    <property type="entry name" value="Sig_transdc_His_kin-like_C"/>
</dbReference>
<keyword evidence="7 14" id="KW-0067">ATP-binding</keyword>
<sequence>MNAAMQLISVQYALALLIGQDLTLQGMLRKFLPSALKLLHCRSGYLWLYSQLPTQPIDEPTYCYPQLKHRLSTTVPSLVARITTLSQQPTLLKVPGECLNVETNFYHLLPIGQSGLLVLTRQAEFSQAQLLALEPILKRLETACLACVQHEYVEVMRQAALHAKELAEQANKAKDDFLAMISHEIRTPMNGVIGLTDLMLYSDNLNGIQRDYLQMIKSSSNSLLTIINEILDFSRMEAGTLSLVSAPFRLKELVQSTCNPLTVRAKEKGLVLHWKINPHIPDELEGDAGRLQQILLNLLGNAIKFTETGDVCLNISLQSDTTEQEQTVLLIAVRDTGIGIALDKQVAIFQPFQQADSSINRRYGGTGLGLAISSQLVKMMGGELRVESTLGKGSIFHFSLPFKRNLQTLHKPITNPTTLDVSKRPLHILLAEDNPINQMLALHLLHKVGHQVEVAENGQQAIHHWQQNKPQVILMDMQMPIMDGIEATIKIRQLEQSTHRFATPIIALTANAREVDKQRCLDAGINGFLSKPFNAQDLLNVLEQLQIS</sequence>
<dbReference type="AlphaFoldDB" id="A0AA95KKA3"/>
<dbReference type="InterPro" id="IPR001789">
    <property type="entry name" value="Sig_transdc_resp-reg_receiver"/>
</dbReference>
<dbReference type="Pfam" id="PF02518">
    <property type="entry name" value="HATPase_c"/>
    <property type="match status" value="1"/>
</dbReference>
<dbReference type="SUPFAM" id="SSF55874">
    <property type="entry name" value="ATPase domain of HSP90 chaperone/DNA topoisomerase II/histidine kinase"/>
    <property type="match status" value="1"/>
</dbReference>
<keyword evidence="8" id="KW-0902">Two-component regulatory system</keyword>
<dbReference type="GO" id="GO:0005524">
    <property type="term" value="F:ATP binding"/>
    <property type="evidence" value="ECO:0007669"/>
    <property type="project" value="UniProtKB-KW"/>
</dbReference>
<dbReference type="PANTHER" id="PTHR45339:SF1">
    <property type="entry name" value="HYBRID SIGNAL TRANSDUCTION HISTIDINE KINASE J"/>
    <property type="match status" value="1"/>
</dbReference>
<dbReference type="PANTHER" id="PTHR45339">
    <property type="entry name" value="HYBRID SIGNAL TRANSDUCTION HISTIDINE KINASE J"/>
    <property type="match status" value="1"/>
</dbReference>
<keyword evidence="3 11" id="KW-0597">Phosphoprotein</keyword>
<dbReference type="Gene3D" id="3.30.565.10">
    <property type="entry name" value="Histidine kinase-like ATPase, C-terminal domain"/>
    <property type="match status" value="1"/>
</dbReference>
<evidence type="ECO:0000256" key="10">
    <source>
        <dbReference type="ARBA" id="ARBA00068150"/>
    </source>
</evidence>
<dbReference type="EC" id="2.7.13.3" evidence="2"/>
<dbReference type="KEGG" id="tdu:QJT80_01500"/>
<dbReference type="CDD" id="cd00082">
    <property type="entry name" value="HisKA"/>
    <property type="match status" value="1"/>
</dbReference>
<dbReference type="InterPro" id="IPR036097">
    <property type="entry name" value="HisK_dim/P_sf"/>
</dbReference>
<gene>
    <name evidence="14" type="ORF">QJT80_01500</name>
</gene>
<comment type="catalytic activity">
    <reaction evidence="1">
        <text>ATP + protein L-histidine = ADP + protein N-phospho-L-histidine.</text>
        <dbReference type="EC" id="2.7.13.3"/>
    </reaction>
</comment>
<name>A0AA95KKA3_9GAMM</name>
<dbReference type="PRINTS" id="PR00344">
    <property type="entry name" value="BCTRLSENSOR"/>
</dbReference>
<dbReference type="PROSITE" id="PS50110">
    <property type="entry name" value="RESPONSE_REGULATORY"/>
    <property type="match status" value="1"/>
</dbReference>
<reference evidence="14" key="2">
    <citation type="submission" date="2023-04" db="EMBL/GenBank/DDBJ databases">
        <authorList>
            <person name="Beletskiy A.V."/>
            <person name="Mardanov A.V."/>
            <person name="Ravin N.V."/>
        </authorList>
    </citation>
    <scope>NUCLEOTIDE SEQUENCE</scope>
    <source>
        <strain evidence="14">GKL-01</strain>
    </source>
</reference>
<dbReference type="FunFam" id="1.10.287.130:FF:000002">
    <property type="entry name" value="Two-component osmosensing histidine kinase"/>
    <property type="match status" value="1"/>
</dbReference>
<dbReference type="InterPro" id="IPR011006">
    <property type="entry name" value="CheY-like_superfamily"/>
</dbReference>
<organism evidence="14">
    <name type="scientific">Candidatus Thiocaldithrix dubininis</name>
    <dbReference type="NCBI Taxonomy" id="3080823"/>
    <lineage>
        <taxon>Bacteria</taxon>
        <taxon>Pseudomonadati</taxon>
        <taxon>Pseudomonadota</taxon>
        <taxon>Gammaproteobacteria</taxon>
        <taxon>Thiotrichales</taxon>
        <taxon>Thiotrichaceae</taxon>
        <taxon>Candidatus Thiocaldithrix</taxon>
    </lineage>
</organism>
<accession>A0AA95KKA3</accession>
<feature type="domain" description="Response regulatory" evidence="13">
    <location>
        <begin position="427"/>
        <end position="546"/>
    </location>
</feature>
<proteinExistence type="predicted"/>
<dbReference type="InterPro" id="IPR003661">
    <property type="entry name" value="HisK_dim/P_dom"/>
</dbReference>